<organism evidence="2">
    <name type="scientific">marine metagenome</name>
    <dbReference type="NCBI Taxonomy" id="408172"/>
    <lineage>
        <taxon>unclassified sequences</taxon>
        <taxon>metagenomes</taxon>
        <taxon>ecological metagenomes</taxon>
    </lineage>
</organism>
<evidence type="ECO:0000313" key="2">
    <source>
        <dbReference type="EMBL" id="SVC85596.1"/>
    </source>
</evidence>
<gene>
    <name evidence="2" type="ORF">METZ01_LOCUS338450</name>
</gene>
<dbReference type="Gene3D" id="1.10.630.10">
    <property type="entry name" value="Cytochrome P450"/>
    <property type="match status" value="1"/>
</dbReference>
<feature type="non-terminal residue" evidence="2">
    <location>
        <position position="281"/>
    </location>
</feature>
<protein>
    <recommendedName>
        <fullName evidence="3">Cytochrome P450</fullName>
    </recommendedName>
</protein>
<dbReference type="InterPro" id="IPR036396">
    <property type="entry name" value="Cyt_P450_sf"/>
</dbReference>
<sequence>MTISNQERLSLSYSDTFQDLPKVHDIFSRFRAEDPVAWCPEPWGGPGYWSITKYDDIQFVGKSPELFGSDADLGGITLPSNEMIRTRLKEEGRTPVFEDSAEELRQFEGGKSMISMDPPVHVQHRRMLAPGFTPQKLTALASQIRNRASELLDRIKDEKEVEFVSSVAAELPIQMLAELFAIDQSMRHKLFEWSNIIIGGDDPDMVISQEQVRQAFMELAMFAMQVYQERKEDPGEDLISMLVHSKIDGEPLTIQDYLSAMILLVVAGNETTRNSISGGIW</sequence>
<dbReference type="GO" id="GO:0004497">
    <property type="term" value="F:monooxygenase activity"/>
    <property type="evidence" value="ECO:0007669"/>
    <property type="project" value="InterPro"/>
</dbReference>
<proteinExistence type="inferred from homology"/>
<accession>A0A382QJH4</accession>
<dbReference type="EMBL" id="UINC01114935">
    <property type="protein sequence ID" value="SVC85596.1"/>
    <property type="molecule type" value="Genomic_DNA"/>
</dbReference>
<evidence type="ECO:0008006" key="3">
    <source>
        <dbReference type="Google" id="ProtNLM"/>
    </source>
</evidence>
<dbReference type="SUPFAM" id="SSF48264">
    <property type="entry name" value="Cytochrome P450"/>
    <property type="match status" value="1"/>
</dbReference>
<dbReference type="InterPro" id="IPR002397">
    <property type="entry name" value="Cyt_P450_B"/>
</dbReference>
<dbReference type="PRINTS" id="PR00359">
    <property type="entry name" value="BP450"/>
</dbReference>
<dbReference type="GO" id="GO:0020037">
    <property type="term" value="F:heme binding"/>
    <property type="evidence" value="ECO:0007669"/>
    <property type="project" value="InterPro"/>
</dbReference>
<dbReference type="GO" id="GO:0005506">
    <property type="term" value="F:iron ion binding"/>
    <property type="evidence" value="ECO:0007669"/>
    <property type="project" value="InterPro"/>
</dbReference>
<comment type="similarity">
    <text evidence="1">Belongs to the cytochrome P450 family.</text>
</comment>
<dbReference type="AlphaFoldDB" id="A0A382QJH4"/>
<dbReference type="GO" id="GO:0016705">
    <property type="term" value="F:oxidoreductase activity, acting on paired donors, with incorporation or reduction of molecular oxygen"/>
    <property type="evidence" value="ECO:0007669"/>
    <property type="project" value="InterPro"/>
</dbReference>
<evidence type="ECO:0000256" key="1">
    <source>
        <dbReference type="ARBA" id="ARBA00010617"/>
    </source>
</evidence>
<reference evidence="2" key="1">
    <citation type="submission" date="2018-05" db="EMBL/GenBank/DDBJ databases">
        <authorList>
            <person name="Lanie J.A."/>
            <person name="Ng W.-L."/>
            <person name="Kazmierczak K.M."/>
            <person name="Andrzejewski T.M."/>
            <person name="Davidsen T.M."/>
            <person name="Wayne K.J."/>
            <person name="Tettelin H."/>
            <person name="Glass J.I."/>
            <person name="Rusch D."/>
            <person name="Podicherti R."/>
            <person name="Tsui H.-C.T."/>
            <person name="Winkler M.E."/>
        </authorList>
    </citation>
    <scope>NUCLEOTIDE SEQUENCE</scope>
</reference>
<dbReference type="PANTHER" id="PTHR46696">
    <property type="entry name" value="P450, PUTATIVE (EUROFUNG)-RELATED"/>
    <property type="match status" value="1"/>
</dbReference>
<dbReference type="PANTHER" id="PTHR46696:SF1">
    <property type="entry name" value="CYTOCHROME P450 YJIB-RELATED"/>
    <property type="match status" value="1"/>
</dbReference>
<name>A0A382QJH4_9ZZZZ</name>